<evidence type="ECO:0000313" key="3">
    <source>
        <dbReference type="Proteomes" id="UP000050525"/>
    </source>
</evidence>
<accession>A0A151P565</accession>
<dbReference type="Proteomes" id="UP000050525">
    <property type="component" value="Unassembled WGS sequence"/>
</dbReference>
<evidence type="ECO:0000256" key="1">
    <source>
        <dbReference type="SAM" id="MobiDB-lite"/>
    </source>
</evidence>
<sequence>MSKKEPAQGQETKALPRRALWGRSLQKVTGSAMASASEGLDPEAFSHIPQEELEKLKAILKKGDLMVAEANTRGALKKKKKHLMHRYG</sequence>
<evidence type="ECO:0000313" key="2">
    <source>
        <dbReference type="EMBL" id="KYO44069.1"/>
    </source>
</evidence>
<gene>
    <name evidence="2" type="ORF">Y1Q_0013887</name>
</gene>
<comment type="caution">
    <text evidence="2">The sequence shown here is derived from an EMBL/GenBank/DDBJ whole genome shotgun (WGS) entry which is preliminary data.</text>
</comment>
<organism evidence="2 3">
    <name type="scientific">Alligator mississippiensis</name>
    <name type="common">American alligator</name>
    <dbReference type="NCBI Taxonomy" id="8496"/>
    <lineage>
        <taxon>Eukaryota</taxon>
        <taxon>Metazoa</taxon>
        <taxon>Chordata</taxon>
        <taxon>Craniata</taxon>
        <taxon>Vertebrata</taxon>
        <taxon>Euteleostomi</taxon>
        <taxon>Archelosauria</taxon>
        <taxon>Archosauria</taxon>
        <taxon>Crocodylia</taxon>
        <taxon>Alligatoridae</taxon>
        <taxon>Alligatorinae</taxon>
        <taxon>Alligator</taxon>
    </lineage>
</organism>
<reference evidence="2 3" key="1">
    <citation type="journal article" date="2012" name="Genome Biol.">
        <title>Sequencing three crocodilian genomes to illuminate the evolution of archosaurs and amniotes.</title>
        <authorList>
            <person name="St John J.A."/>
            <person name="Braun E.L."/>
            <person name="Isberg S.R."/>
            <person name="Miles L.G."/>
            <person name="Chong A.Y."/>
            <person name="Gongora J."/>
            <person name="Dalzell P."/>
            <person name="Moran C."/>
            <person name="Bed'hom B."/>
            <person name="Abzhanov A."/>
            <person name="Burgess S.C."/>
            <person name="Cooksey A.M."/>
            <person name="Castoe T.A."/>
            <person name="Crawford N.G."/>
            <person name="Densmore L.D."/>
            <person name="Drew J.C."/>
            <person name="Edwards S.V."/>
            <person name="Faircloth B.C."/>
            <person name="Fujita M.K."/>
            <person name="Greenwold M.J."/>
            <person name="Hoffmann F.G."/>
            <person name="Howard J.M."/>
            <person name="Iguchi T."/>
            <person name="Janes D.E."/>
            <person name="Khan S.Y."/>
            <person name="Kohno S."/>
            <person name="de Koning A.J."/>
            <person name="Lance S.L."/>
            <person name="McCarthy F.M."/>
            <person name="McCormack J.E."/>
            <person name="Merchant M.E."/>
            <person name="Peterson D.G."/>
            <person name="Pollock D.D."/>
            <person name="Pourmand N."/>
            <person name="Raney B.J."/>
            <person name="Roessler K.A."/>
            <person name="Sanford J.R."/>
            <person name="Sawyer R.H."/>
            <person name="Schmidt C.J."/>
            <person name="Triplett E.W."/>
            <person name="Tuberville T.D."/>
            <person name="Venegas-Anaya M."/>
            <person name="Howard J.T."/>
            <person name="Jarvis E.D."/>
            <person name="Guillette L.J.Jr."/>
            <person name="Glenn T.C."/>
            <person name="Green R.E."/>
            <person name="Ray D.A."/>
        </authorList>
    </citation>
    <scope>NUCLEOTIDE SEQUENCE [LARGE SCALE GENOMIC DNA]</scope>
    <source>
        <strain evidence="2">KSC_2009_1</strain>
    </source>
</reference>
<name>A0A151P565_ALLMI</name>
<dbReference type="EMBL" id="AKHW03000937">
    <property type="protein sequence ID" value="KYO44069.1"/>
    <property type="molecule type" value="Genomic_DNA"/>
</dbReference>
<feature type="region of interest" description="Disordered" evidence="1">
    <location>
        <begin position="1"/>
        <end position="21"/>
    </location>
</feature>
<dbReference type="AlphaFoldDB" id="A0A151P565"/>
<keyword evidence="3" id="KW-1185">Reference proteome</keyword>
<protein>
    <submittedName>
        <fullName evidence="2">Uncharacterized protein</fullName>
    </submittedName>
</protein>
<proteinExistence type="predicted"/>